<keyword evidence="3" id="KW-0677">Repeat</keyword>
<comment type="similarity">
    <text evidence="1">Belongs to the transferase hexapeptide repeat family.</text>
</comment>
<name>A0ABT8C2A2_9BACT</name>
<accession>A0ABT8C2A2</accession>
<sequence length="197" mass="21123">MYIFGASGHGKVIIDLLGTEDRVHGIFDDNTHLTQLMEFPVLGPVPDHFIFDHPLMIAIGDNRARQKVYLRYRERADFASMVHDSAIFSKRATMGAGTVVMERCLVKVDSQLGRQVIVNTAASIDHDCRISDFAHIAPGAILCGGVRVGEGTLIGAGSTVLPGIQIGSWVRVGAGSVVTRNVPDGSTWIGNGLKASI</sequence>
<dbReference type="NCBIfam" id="TIGR03570">
    <property type="entry name" value="NeuD_NnaD"/>
    <property type="match status" value="1"/>
</dbReference>
<evidence type="ECO:0000256" key="4">
    <source>
        <dbReference type="ARBA" id="ARBA00023315"/>
    </source>
</evidence>
<feature type="domain" description="PglD N-terminal" evidence="5">
    <location>
        <begin position="2"/>
        <end position="69"/>
    </location>
</feature>
<evidence type="ECO:0000256" key="3">
    <source>
        <dbReference type="ARBA" id="ARBA00022737"/>
    </source>
</evidence>
<dbReference type="InterPro" id="IPR018357">
    <property type="entry name" value="Hexapep_transf_CS"/>
</dbReference>
<dbReference type="InterPro" id="IPR041561">
    <property type="entry name" value="PglD_N"/>
</dbReference>
<dbReference type="RefSeq" id="WP_163385834.1">
    <property type="nucleotide sequence ID" value="NZ_JAUFQS010000001.1"/>
</dbReference>
<protein>
    <submittedName>
        <fullName evidence="6">Acetyltransferase</fullName>
    </submittedName>
</protein>
<gene>
    <name evidence="6" type="ORF">QWZ15_00025</name>
</gene>
<keyword evidence="2" id="KW-0808">Transferase</keyword>
<dbReference type="PANTHER" id="PTHR43300:SF7">
    <property type="entry name" value="UDP-N-ACETYLBACILLOSAMINE N-ACETYLTRANSFERASE"/>
    <property type="match status" value="1"/>
</dbReference>
<proteinExistence type="inferred from homology"/>
<dbReference type="Pfam" id="PF17836">
    <property type="entry name" value="PglD_N"/>
    <property type="match status" value="1"/>
</dbReference>
<evidence type="ECO:0000256" key="1">
    <source>
        <dbReference type="ARBA" id="ARBA00007274"/>
    </source>
</evidence>
<comment type="caution">
    <text evidence="6">The sequence shown here is derived from an EMBL/GenBank/DDBJ whole genome shotgun (WGS) entry which is preliminary data.</text>
</comment>
<dbReference type="InterPro" id="IPR001451">
    <property type="entry name" value="Hexapep"/>
</dbReference>
<dbReference type="Pfam" id="PF00132">
    <property type="entry name" value="Hexapep"/>
    <property type="match status" value="1"/>
</dbReference>
<evidence type="ECO:0000313" key="7">
    <source>
        <dbReference type="Proteomes" id="UP001236663"/>
    </source>
</evidence>
<organism evidence="6 7">
    <name type="scientific">Cyclobacterium jeungdonense</name>
    <dbReference type="NCBI Taxonomy" id="708087"/>
    <lineage>
        <taxon>Bacteria</taxon>
        <taxon>Pseudomonadati</taxon>
        <taxon>Bacteroidota</taxon>
        <taxon>Cytophagia</taxon>
        <taxon>Cytophagales</taxon>
        <taxon>Cyclobacteriaceae</taxon>
        <taxon>Cyclobacterium</taxon>
    </lineage>
</organism>
<evidence type="ECO:0000313" key="6">
    <source>
        <dbReference type="EMBL" id="MDN3686197.1"/>
    </source>
</evidence>
<keyword evidence="7" id="KW-1185">Reference proteome</keyword>
<dbReference type="CDD" id="cd03360">
    <property type="entry name" value="LbH_AT_putative"/>
    <property type="match status" value="1"/>
</dbReference>
<keyword evidence="4" id="KW-0012">Acyltransferase</keyword>
<dbReference type="Gene3D" id="3.40.50.20">
    <property type="match status" value="1"/>
</dbReference>
<evidence type="ECO:0000259" key="5">
    <source>
        <dbReference type="Pfam" id="PF17836"/>
    </source>
</evidence>
<dbReference type="PANTHER" id="PTHR43300">
    <property type="entry name" value="ACETYLTRANSFERASE"/>
    <property type="match status" value="1"/>
</dbReference>
<evidence type="ECO:0000256" key="2">
    <source>
        <dbReference type="ARBA" id="ARBA00022679"/>
    </source>
</evidence>
<dbReference type="SUPFAM" id="SSF51161">
    <property type="entry name" value="Trimeric LpxA-like enzymes"/>
    <property type="match status" value="1"/>
</dbReference>
<dbReference type="Gene3D" id="2.160.10.10">
    <property type="entry name" value="Hexapeptide repeat proteins"/>
    <property type="match status" value="1"/>
</dbReference>
<reference evidence="7" key="1">
    <citation type="journal article" date="2019" name="Int. J. Syst. Evol. Microbiol.">
        <title>The Global Catalogue of Microorganisms (GCM) 10K type strain sequencing project: providing services to taxonomists for standard genome sequencing and annotation.</title>
        <authorList>
            <consortium name="The Broad Institute Genomics Platform"/>
            <consortium name="The Broad Institute Genome Sequencing Center for Infectious Disease"/>
            <person name="Wu L."/>
            <person name="Ma J."/>
        </authorList>
    </citation>
    <scope>NUCLEOTIDE SEQUENCE [LARGE SCALE GENOMIC DNA]</scope>
    <source>
        <strain evidence="7">CECT 7706</strain>
    </source>
</reference>
<dbReference type="EMBL" id="JAUFQS010000001">
    <property type="protein sequence ID" value="MDN3686197.1"/>
    <property type="molecule type" value="Genomic_DNA"/>
</dbReference>
<dbReference type="InterPro" id="IPR011004">
    <property type="entry name" value="Trimer_LpxA-like_sf"/>
</dbReference>
<dbReference type="Proteomes" id="UP001236663">
    <property type="component" value="Unassembled WGS sequence"/>
</dbReference>
<dbReference type="InterPro" id="IPR050179">
    <property type="entry name" value="Trans_hexapeptide_repeat"/>
</dbReference>
<dbReference type="PROSITE" id="PS00101">
    <property type="entry name" value="HEXAPEP_TRANSFERASES"/>
    <property type="match status" value="1"/>
</dbReference>
<dbReference type="InterPro" id="IPR020019">
    <property type="entry name" value="AcTrfase_PglD-like"/>
</dbReference>